<comment type="caution">
    <text evidence="2">The sequence shown here is derived from an EMBL/GenBank/DDBJ whole genome shotgun (WGS) entry which is preliminary data.</text>
</comment>
<evidence type="ECO:0000256" key="1">
    <source>
        <dbReference type="SAM" id="SignalP"/>
    </source>
</evidence>
<dbReference type="AlphaFoldDB" id="A0A9W8WYV3"/>
<keyword evidence="1" id="KW-0732">Signal</keyword>
<organism evidence="2 3">
    <name type="scientific">Didymella glomerata</name>
    <dbReference type="NCBI Taxonomy" id="749621"/>
    <lineage>
        <taxon>Eukaryota</taxon>
        <taxon>Fungi</taxon>
        <taxon>Dikarya</taxon>
        <taxon>Ascomycota</taxon>
        <taxon>Pezizomycotina</taxon>
        <taxon>Dothideomycetes</taxon>
        <taxon>Pleosporomycetidae</taxon>
        <taxon>Pleosporales</taxon>
        <taxon>Pleosporineae</taxon>
        <taxon>Didymellaceae</taxon>
        <taxon>Didymella</taxon>
    </lineage>
</organism>
<evidence type="ECO:0000313" key="3">
    <source>
        <dbReference type="Proteomes" id="UP001140562"/>
    </source>
</evidence>
<dbReference type="OrthoDB" id="3793145at2759"/>
<gene>
    <name evidence="2" type="ORF">N0V87_005261</name>
</gene>
<sequence>MLTKSVLGALAVTLTVLAPIAAAGGPSSNCGAPFCGSTGNVAAAGAVVRDETTKIAIDEVGEKVQKAE</sequence>
<proteinExistence type="predicted"/>
<name>A0A9W8WYV3_9PLEO</name>
<feature type="signal peptide" evidence="1">
    <location>
        <begin position="1"/>
        <end position="22"/>
    </location>
</feature>
<protein>
    <submittedName>
        <fullName evidence="2">Uncharacterized protein</fullName>
    </submittedName>
</protein>
<dbReference type="EMBL" id="JAPEUV010000046">
    <property type="protein sequence ID" value="KAJ4336698.1"/>
    <property type="molecule type" value="Genomic_DNA"/>
</dbReference>
<feature type="chain" id="PRO_5040719942" evidence="1">
    <location>
        <begin position="23"/>
        <end position="68"/>
    </location>
</feature>
<reference evidence="2" key="1">
    <citation type="submission" date="2022-10" db="EMBL/GenBank/DDBJ databases">
        <title>Tapping the CABI collections for fungal endophytes: first genome assemblies for Collariella, Neodidymelliopsis, Ascochyta clinopodiicola, Didymella pomorum, Didymosphaeria variabile, Neocosmospora piperis and Neocucurbitaria cava.</title>
        <authorList>
            <person name="Hill R."/>
        </authorList>
    </citation>
    <scope>NUCLEOTIDE SEQUENCE</scope>
    <source>
        <strain evidence="2">IMI 360193</strain>
    </source>
</reference>
<keyword evidence="3" id="KW-1185">Reference proteome</keyword>
<evidence type="ECO:0000313" key="2">
    <source>
        <dbReference type="EMBL" id="KAJ4336698.1"/>
    </source>
</evidence>
<accession>A0A9W8WYV3</accession>
<dbReference type="Proteomes" id="UP001140562">
    <property type="component" value="Unassembled WGS sequence"/>
</dbReference>